<reference evidence="13" key="1">
    <citation type="submission" date="2022-03" db="EMBL/GenBank/DDBJ databases">
        <authorList>
            <person name="Lindestad O."/>
        </authorList>
    </citation>
    <scope>NUCLEOTIDE SEQUENCE</scope>
</reference>
<feature type="transmembrane region" description="Helical" evidence="12">
    <location>
        <begin position="257"/>
        <end position="278"/>
    </location>
</feature>
<evidence type="ECO:0000256" key="1">
    <source>
        <dbReference type="ARBA" id="ARBA00004141"/>
    </source>
</evidence>
<comment type="caution">
    <text evidence="13">The sequence shown here is derived from an EMBL/GenBank/DDBJ whole genome shotgun (WGS) entry which is preliminary data.</text>
</comment>
<dbReference type="InterPro" id="IPR015876">
    <property type="entry name" value="Acyl-CoA_DS"/>
</dbReference>
<comment type="cofactor">
    <cofactor evidence="11">
        <name>Fe(2+)</name>
        <dbReference type="ChEBI" id="CHEBI:29033"/>
    </cofactor>
</comment>
<evidence type="ECO:0000256" key="12">
    <source>
        <dbReference type="SAM" id="Phobius"/>
    </source>
</evidence>
<evidence type="ECO:0000256" key="4">
    <source>
        <dbReference type="ARBA" id="ARBA00022692"/>
    </source>
</evidence>
<sequence>MFTSRRHNCIHVPNSDIVYIRQRNNSLLEMAPAVTVTRVLATQKPIYDNYIIREHNINNILRDNCKNNDVAAHKVLDYYDEALPKNDPKFLAPLRKWEKRMGFVTPLRWINIIGVLLFHLITLLYLLYQFVMGEWPTWQSYLLESFLGGVSGFGVTAGAHRYWTHRSFKATTPLRIILMLCFSVSGQNQIFNWVRDHRVHHKMSETLADPHNAQRGFFFAHVGWFLMKKHPITVNEGNKLDMSDILDDPLVKFHSKYFNFFKITLCFILPTLTKIILWNETWKGAIGTTLIRYLLSVNFTWSVNSFAHLWGNRPYDRNIMPAESWKVSFVAMGEGWHNYHHTFPWDYKAAELSYFLNVTTMYIDLFAALGWAYDLKKASPSLIEAIVRKRGLKNR</sequence>
<dbReference type="GO" id="GO:0005506">
    <property type="term" value="F:iron ion binding"/>
    <property type="evidence" value="ECO:0007669"/>
    <property type="project" value="TreeGrafter"/>
</dbReference>
<evidence type="ECO:0000313" key="13">
    <source>
        <dbReference type="EMBL" id="CAH2245038.1"/>
    </source>
</evidence>
<evidence type="ECO:0000256" key="7">
    <source>
        <dbReference type="ARBA" id="ARBA00023002"/>
    </source>
</evidence>
<evidence type="ECO:0000256" key="8">
    <source>
        <dbReference type="ARBA" id="ARBA00023098"/>
    </source>
</evidence>
<dbReference type="OrthoDB" id="10260134at2759"/>
<evidence type="ECO:0000256" key="5">
    <source>
        <dbReference type="ARBA" id="ARBA00022832"/>
    </source>
</evidence>
<keyword evidence="3 11" id="KW-0444">Lipid biosynthesis</keyword>
<dbReference type="GO" id="GO:0004768">
    <property type="term" value="F:stearoyl-CoA 9-desaturase activity"/>
    <property type="evidence" value="ECO:0007669"/>
    <property type="project" value="TreeGrafter"/>
</dbReference>
<evidence type="ECO:0000256" key="6">
    <source>
        <dbReference type="ARBA" id="ARBA00022989"/>
    </source>
</evidence>
<evidence type="ECO:0000256" key="11">
    <source>
        <dbReference type="RuleBase" id="RU000581"/>
    </source>
</evidence>
<dbReference type="PANTHER" id="PTHR11351:SF21">
    <property type="entry name" value="GH07782P"/>
    <property type="match status" value="1"/>
</dbReference>
<comment type="similarity">
    <text evidence="2 11">Belongs to the fatty acid desaturase type 1 family.</text>
</comment>
<dbReference type="Proteomes" id="UP000838756">
    <property type="component" value="Unassembled WGS sequence"/>
</dbReference>
<keyword evidence="14" id="KW-1185">Reference proteome</keyword>
<dbReference type="AlphaFoldDB" id="A0A8S4S2V7"/>
<dbReference type="CDD" id="cd03505">
    <property type="entry name" value="Delta9-FADS-like"/>
    <property type="match status" value="1"/>
</dbReference>
<evidence type="ECO:0000256" key="3">
    <source>
        <dbReference type="ARBA" id="ARBA00022516"/>
    </source>
</evidence>
<gene>
    <name evidence="13" type="primary">jg17435</name>
    <name evidence="13" type="ORF">PAEG_LOCUS20918</name>
</gene>
<dbReference type="GO" id="GO:0006636">
    <property type="term" value="P:unsaturated fatty acid biosynthetic process"/>
    <property type="evidence" value="ECO:0007669"/>
    <property type="project" value="TreeGrafter"/>
</dbReference>
<dbReference type="EMBL" id="CAKXAJ010025888">
    <property type="protein sequence ID" value="CAH2245038.1"/>
    <property type="molecule type" value="Genomic_DNA"/>
</dbReference>
<organism evidence="13 14">
    <name type="scientific">Pararge aegeria aegeria</name>
    <dbReference type="NCBI Taxonomy" id="348720"/>
    <lineage>
        <taxon>Eukaryota</taxon>
        <taxon>Metazoa</taxon>
        <taxon>Ecdysozoa</taxon>
        <taxon>Arthropoda</taxon>
        <taxon>Hexapoda</taxon>
        <taxon>Insecta</taxon>
        <taxon>Pterygota</taxon>
        <taxon>Neoptera</taxon>
        <taxon>Endopterygota</taxon>
        <taxon>Lepidoptera</taxon>
        <taxon>Glossata</taxon>
        <taxon>Ditrysia</taxon>
        <taxon>Papilionoidea</taxon>
        <taxon>Nymphalidae</taxon>
        <taxon>Satyrinae</taxon>
        <taxon>Satyrini</taxon>
        <taxon>Parargina</taxon>
        <taxon>Pararge</taxon>
    </lineage>
</organism>
<protein>
    <submittedName>
        <fullName evidence="13">Jg17435 protein</fullName>
    </submittedName>
</protein>
<keyword evidence="5" id="KW-0276">Fatty acid metabolism</keyword>
<evidence type="ECO:0000256" key="9">
    <source>
        <dbReference type="ARBA" id="ARBA00023136"/>
    </source>
</evidence>
<dbReference type="PRINTS" id="PR00075">
    <property type="entry name" value="FACDDSATRASE"/>
</dbReference>
<keyword evidence="7 11" id="KW-0560">Oxidoreductase</keyword>
<comment type="domain">
    <text evidence="11">The histidine box domains are involved in binding the catalytic metal ions.</text>
</comment>
<proteinExistence type="inferred from homology"/>
<feature type="transmembrane region" description="Helical" evidence="12">
    <location>
        <begin position="290"/>
        <end position="311"/>
    </location>
</feature>
<dbReference type="PANTHER" id="PTHR11351">
    <property type="entry name" value="ACYL-COA DESATURASE"/>
    <property type="match status" value="1"/>
</dbReference>
<keyword evidence="4 11" id="KW-0812">Transmembrane</keyword>
<evidence type="ECO:0000256" key="10">
    <source>
        <dbReference type="ARBA" id="ARBA00023160"/>
    </source>
</evidence>
<name>A0A8S4S2V7_9NEOP</name>
<keyword evidence="10 11" id="KW-0275">Fatty acid biosynthesis</keyword>
<dbReference type="GO" id="GO:0005789">
    <property type="term" value="C:endoplasmic reticulum membrane"/>
    <property type="evidence" value="ECO:0007669"/>
    <property type="project" value="TreeGrafter"/>
</dbReference>
<evidence type="ECO:0000313" key="14">
    <source>
        <dbReference type="Proteomes" id="UP000838756"/>
    </source>
</evidence>
<feature type="transmembrane region" description="Helical" evidence="12">
    <location>
        <begin position="140"/>
        <end position="162"/>
    </location>
</feature>
<feature type="transmembrane region" description="Helical" evidence="12">
    <location>
        <begin position="109"/>
        <end position="128"/>
    </location>
</feature>
<accession>A0A8S4S2V7</accession>
<keyword evidence="9 12" id="KW-0472">Membrane</keyword>
<comment type="subcellular location">
    <subcellularLocation>
        <location evidence="1">Membrane</location>
        <topology evidence="1">Multi-pass membrane protein</topology>
    </subcellularLocation>
</comment>
<keyword evidence="8" id="KW-0443">Lipid metabolism</keyword>
<keyword evidence="6 12" id="KW-1133">Transmembrane helix</keyword>
<evidence type="ECO:0000256" key="2">
    <source>
        <dbReference type="ARBA" id="ARBA00009295"/>
    </source>
</evidence>